<dbReference type="Gene3D" id="3.90.1150.10">
    <property type="entry name" value="Aspartate Aminotransferase, domain 1"/>
    <property type="match status" value="1"/>
</dbReference>
<dbReference type="PANTHER" id="PTHR43586">
    <property type="entry name" value="CYSTEINE DESULFURASE"/>
    <property type="match status" value="1"/>
</dbReference>
<dbReference type="Gene3D" id="3.40.640.10">
    <property type="entry name" value="Type I PLP-dependent aspartate aminotransferase-like (Major domain)"/>
    <property type="match status" value="1"/>
</dbReference>
<dbReference type="GO" id="GO:0008483">
    <property type="term" value="F:transaminase activity"/>
    <property type="evidence" value="ECO:0007669"/>
    <property type="project" value="UniProtKB-KW"/>
</dbReference>
<dbReference type="InterPro" id="IPR015421">
    <property type="entry name" value="PyrdxlP-dep_Trfase_major"/>
</dbReference>
<gene>
    <name evidence="2" type="ORF">DVH02_25645</name>
</gene>
<dbReference type="Pfam" id="PF00266">
    <property type="entry name" value="Aminotran_5"/>
    <property type="match status" value="1"/>
</dbReference>
<name>A0A370B4R8_9ACTN</name>
<accession>A0A370B4R8</accession>
<dbReference type="OrthoDB" id="250246at2"/>
<evidence type="ECO:0000313" key="3">
    <source>
        <dbReference type="Proteomes" id="UP000253741"/>
    </source>
</evidence>
<dbReference type="AlphaFoldDB" id="A0A370B4R8"/>
<dbReference type="PANTHER" id="PTHR43586:SF21">
    <property type="entry name" value="PYRIDOXAL PHOSPHATE (PLP)-DEPENDENT ASPARTATE AMINOTRANSFERASE SUPERFAMILY"/>
    <property type="match status" value="1"/>
</dbReference>
<dbReference type="InterPro" id="IPR000192">
    <property type="entry name" value="Aminotrans_V_dom"/>
</dbReference>
<keyword evidence="3" id="KW-1185">Reference proteome</keyword>
<dbReference type="RefSeq" id="WP_114626223.1">
    <property type="nucleotide sequence ID" value="NZ_QQNA01000226.1"/>
</dbReference>
<dbReference type="InterPro" id="IPR015424">
    <property type="entry name" value="PyrdxlP-dep_Trfase"/>
</dbReference>
<evidence type="ECO:0000259" key="1">
    <source>
        <dbReference type="Pfam" id="PF00266"/>
    </source>
</evidence>
<dbReference type="EMBL" id="QQNA01000226">
    <property type="protein sequence ID" value="RDG35379.1"/>
    <property type="molecule type" value="Genomic_DNA"/>
</dbReference>
<feature type="domain" description="Aminotransferase class V" evidence="1">
    <location>
        <begin position="122"/>
        <end position="344"/>
    </location>
</feature>
<protein>
    <submittedName>
        <fullName evidence="2">Aminotransferase class V-fold PLP-dependent enzyme</fullName>
    </submittedName>
</protein>
<keyword evidence="2" id="KW-0032">Aminotransferase</keyword>
<comment type="caution">
    <text evidence="2">The sequence shown here is derived from an EMBL/GenBank/DDBJ whole genome shotgun (WGS) entry which is preliminary data.</text>
</comment>
<keyword evidence="2" id="KW-0808">Transferase</keyword>
<proteinExistence type="predicted"/>
<organism evidence="2 3">
    <name type="scientific">Streptomyces corynorhini</name>
    <dbReference type="NCBI Taxonomy" id="2282652"/>
    <lineage>
        <taxon>Bacteria</taxon>
        <taxon>Bacillati</taxon>
        <taxon>Actinomycetota</taxon>
        <taxon>Actinomycetes</taxon>
        <taxon>Kitasatosporales</taxon>
        <taxon>Streptomycetaceae</taxon>
        <taxon>Streptomyces</taxon>
    </lineage>
</organism>
<reference evidence="2 3" key="1">
    <citation type="submission" date="2018-07" db="EMBL/GenBank/DDBJ databases">
        <title>Streptomyces species from bats.</title>
        <authorList>
            <person name="Dunlap C."/>
        </authorList>
    </citation>
    <scope>NUCLEOTIDE SEQUENCE [LARGE SCALE GENOMIC DNA]</scope>
    <source>
        <strain evidence="2 3">AC230</strain>
    </source>
</reference>
<dbReference type="SUPFAM" id="SSF53383">
    <property type="entry name" value="PLP-dependent transferases"/>
    <property type="match status" value="1"/>
</dbReference>
<dbReference type="InterPro" id="IPR015422">
    <property type="entry name" value="PyrdxlP-dep_Trfase_small"/>
</dbReference>
<dbReference type="Proteomes" id="UP000253741">
    <property type="component" value="Unassembled WGS sequence"/>
</dbReference>
<sequence length="351" mass="36781">MEPLGGAEFAPDTTYLNTSSCGLLPRRAVAAVRELAEANATGRRGEGAGSFETLAAARASFGRLAGVGAERVALGSAVAVHVGLIAASLPPGAEVLLPEGEFSSVVAPFAVRGDLKPRYVPLERLADEVRPGTALVAFSCVQSADGRLADLAALRAAAAAHGARTLLDASQSAGWLTLDAGAYDYTVTGAFKYLLCPRGTSFLTVTEEAQESLTPIHAGWLNGADLWGSNYGPVSPLSRTASRYDEATSFLSYHGAEQSLTLMEEIGVEPVHAHVTALADRFRDGLVSRGHEPVPTYGPSAIVSVPGLAHRHDDLRRAEVYVSLRAGYVRASFHLYNTAADVDRALDVLAG</sequence>
<evidence type="ECO:0000313" key="2">
    <source>
        <dbReference type="EMBL" id="RDG35379.1"/>
    </source>
</evidence>